<evidence type="ECO:0000256" key="2">
    <source>
        <dbReference type="SAM" id="Phobius"/>
    </source>
</evidence>
<name>A0A0G4P5U5_PENC3</name>
<feature type="compositionally biased region" description="Basic and acidic residues" evidence="1">
    <location>
        <begin position="116"/>
        <end position="125"/>
    </location>
</feature>
<evidence type="ECO:0000313" key="3">
    <source>
        <dbReference type="EMBL" id="CRL21693.1"/>
    </source>
</evidence>
<accession>A0A0G4P5U5</accession>
<gene>
    <name evidence="3" type="ORF">PCAMFM013_S006g000233</name>
</gene>
<sequence length="328" mass="37106">MSCPTSCTPLKRVLDDRVMPLDGRIPCLGKTLKGQYCKAPISRDRQSKALCLLECCIYCSRPGGLPLKYAIKDLAILLVHQQHSGEQDAVYARWRNMVKEYKNKREKPPRKHHRKLDQNLDRPQEYHPDIFDDPVAPQPVKHRRDTHIVKCSESDQTSSLSYPAASKIQQHRTIKANEPIESDKPAKHTVIPPTPPSSECPTESRNSVSVQTEAHEVYTPITLLSCFFGLILQCGVMVCSLFKIQFGPAQFCDHAGNVQKGSTASRFELGIRWSLTDLMPRWVIFMGVSFLPLSVLLGPWLGLLCICWIGVQLQESPIALEFEAYRLR</sequence>
<evidence type="ECO:0000313" key="4">
    <source>
        <dbReference type="Proteomes" id="UP000053732"/>
    </source>
</evidence>
<reference evidence="3 4" key="1">
    <citation type="journal article" date="2014" name="Nat. Commun.">
        <title>Multiple recent horizontal transfers of a large genomic region in cheese making fungi.</title>
        <authorList>
            <person name="Cheeseman K."/>
            <person name="Ropars J."/>
            <person name="Renault P."/>
            <person name="Dupont J."/>
            <person name="Gouzy J."/>
            <person name="Branca A."/>
            <person name="Abraham A.L."/>
            <person name="Ceppi M."/>
            <person name="Conseiller E."/>
            <person name="Debuchy R."/>
            <person name="Malagnac F."/>
            <person name="Goarin A."/>
            <person name="Silar P."/>
            <person name="Lacoste S."/>
            <person name="Sallet E."/>
            <person name="Bensimon A."/>
            <person name="Giraud T."/>
            <person name="Brygoo Y."/>
        </authorList>
    </citation>
    <scope>NUCLEOTIDE SEQUENCE [LARGE SCALE GENOMIC DNA]</scope>
    <source>
        <strain evidence="4">FM 013</strain>
    </source>
</reference>
<dbReference type="AlphaFoldDB" id="A0A0G4P5U5"/>
<keyword evidence="4" id="KW-1185">Reference proteome</keyword>
<feature type="region of interest" description="Disordered" evidence="1">
    <location>
        <begin position="103"/>
        <end position="125"/>
    </location>
</feature>
<dbReference type="Proteomes" id="UP000053732">
    <property type="component" value="Unassembled WGS sequence"/>
</dbReference>
<evidence type="ECO:0000256" key="1">
    <source>
        <dbReference type="SAM" id="MobiDB-lite"/>
    </source>
</evidence>
<protein>
    <submittedName>
        <fullName evidence="3">Str. FM013</fullName>
    </submittedName>
</protein>
<keyword evidence="2" id="KW-0812">Transmembrane</keyword>
<proteinExistence type="predicted"/>
<feature type="transmembrane region" description="Helical" evidence="2">
    <location>
        <begin position="282"/>
        <end position="311"/>
    </location>
</feature>
<feature type="region of interest" description="Disordered" evidence="1">
    <location>
        <begin position="184"/>
        <end position="204"/>
    </location>
</feature>
<feature type="compositionally biased region" description="Basic residues" evidence="1">
    <location>
        <begin position="104"/>
        <end position="115"/>
    </location>
</feature>
<keyword evidence="2" id="KW-1133">Transmembrane helix</keyword>
<organism evidence="3 4">
    <name type="scientific">Penicillium camemberti (strain FM 013)</name>
    <dbReference type="NCBI Taxonomy" id="1429867"/>
    <lineage>
        <taxon>Eukaryota</taxon>
        <taxon>Fungi</taxon>
        <taxon>Dikarya</taxon>
        <taxon>Ascomycota</taxon>
        <taxon>Pezizomycotina</taxon>
        <taxon>Eurotiomycetes</taxon>
        <taxon>Eurotiomycetidae</taxon>
        <taxon>Eurotiales</taxon>
        <taxon>Aspergillaceae</taxon>
        <taxon>Penicillium</taxon>
    </lineage>
</organism>
<dbReference type="EMBL" id="HG793139">
    <property type="protein sequence ID" value="CRL21693.1"/>
    <property type="molecule type" value="Genomic_DNA"/>
</dbReference>
<keyword evidence="2" id="KW-0472">Membrane</keyword>